<dbReference type="PROSITE" id="PS50929">
    <property type="entry name" value="ABC_TM1F"/>
    <property type="match status" value="1"/>
</dbReference>
<accession>A0ABV9XAV0</accession>
<dbReference type="InterPro" id="IPR027417">
    <property type="entry name" value="P-loop_NTPase"/>
</dbReference>
<evidence type="ECO:0000256" key="4">
    <source>
        <dbReference type="ARBA" id="ARBA00023136"/>
    </source>
</evidence>
<evidence type="ECO:0000256" key="2">
    <source>
        <dbReference type="ARBA" id="ARBA00022692"/>
    </source>
</evidence>
<dbReference type="PROSITE" id="PS00211">
    <property type="entry name" value="ABC_TRANSPORTER_1"/>
    <property type="match status" value="1"/>
</dbReference>
<keyword evidence="2 6" id="KW-0812">Transmembrane</keyword>
<keyword evidence="10" id="KW-1185">Reference proteome</keyword>
<protein>
    <submittedName>
        <fullName evidence="9">ABC transporter ATP-binding protein</fullName>
    </submittedName>
</protein>
<feature type="transmembrane region" description="Helical" evidence="6">
    <location>
        <begin position="261"/>
        <end position="279"/>
    </location>
</feature>
<evidence type="ECO:0000313" key="10">
    <source>
        <dbReference type="Proteomes" id="UP001595829"/>
    </source>
</evidence>
<dbReference type="InterPro" id="IPR011527">
    <property type="entry name" value="ABC1_TM_dom"/>
</dbReference>
<feature type="transmembrane region" description="Helical" evidence="6">
    <location>
        <begin position="285"/>
        <end position="305"/>
    </location>
</feature>
<evidence type="ECO:0000256" key="6">
    <source>
        <dbReference type="SAM" id="Phobius"/>
    </source>
</evidence>
<feature type="domain" description="ABC transporter" evidence="7">
    <location>
        <begin position="302"/>
        <end position="582"/>
    </location>
</feature>
<feature type="transmembrane region" description="Helical" evidence="6">
    <location>
        <begin position="146"/>
        <end position="165"/>
    </location>
</feature>
<keyword evidence="9" id="KW-0547">Nucleotide-binding</keyword>
<dbReference type="InterPro" id="IPR017871">
    <property type="entry name" value="ABC_transporter-like_CS"/>
</dbReference>
<dbReference type="CDD" id="cd07346">
    <property type="entry name" value="ABC_6TM_exporters"/>
    <property type="match status" value="1"/>
</dbReference>
<dbReference type="Proteomes" id="UP001595829">
    <property type="component" value="Unassembled WGS sequence"/>
</dbReference>
<evidence type="ECO:0000259" key="7">
    <source>
        <dbReference type="PROSITE" id="PS50893"/>
    </source>
</evidence>
<dbReference type="Pfam" id="PF00664">
    <property type="entry name" value="ABC_membrane"/>
    <property type="match status" value="1"/>
</dbReference>
<dbReference type="PANTHER" id="PTHR43394:SF1">
    <property type="entry name" value="ATP-BINDING CASSETTE SUB-FAMILY B MEMBER 10, MITOCHONDRIAL"/>
    <property type="match status" value="1"/>
</dbReference>
<dbReference type="GO" id="GO:0005524">
    <property type="term" value="F:ATP binding"/>
    <property type="evidence" value="ECO:0007669"/>
    <property type="project" value="UniProtKB-KW"/>
</dbReference>
<feature type="transmembrane region" description="Helical" evidence="6">
    <location>
        <begin position="21"/>
        <end position="49"/>
    </location>
</feature>
<feature type="transmembrane region" description="Helical" evidence="6">
    <location>
        <begin position="69"/>
        <end position="89"/>
    </location>
</feature>
<evidence type="ECO:0000259" key="8">
    <source>
        <dbReference type="PROSITE" id="PS50929"/>
    </source>
</evidence>
<keyword evidence="9" id="KW-0067">ATP-binding</keyword>
<dbReference type="InterPro" id="IPR036640">
    <property type="entry name" value="ABC1_TM_sf"/>
</dbReference>
<comment type="subcellular location">
    <subcellularLocation>
        <location evidence="1">Cell membrane</location>
        <topology evidence="1">Multi-pass membrane protein</topology>
    </subcellularLocation>
</comment>
<reference evidence="10" key="1">
    <citation type="journal article" date="2019" name="Int. J. Syst. Evol. Microbiol.">
        <title>The Global Catalogue of Microorganisms (GCM) 10K type strain sequencing project: providing services to taxonomists for standard genome sequencing and annotation.</title>
        <authorList>
            <consortium name="The Broad Institute Genomics Platform"/>
            <consortium name="The Broad Institute Genome Sequencing Center for Infectious Disease"/>
            <person name="Wu L."/>
            <person name="Ma J."/>
        </authorList>
    </citation>
    <scope>NUCLEOTIDE SEQUENCE [LARGE SCALE GENOMIC DNA]</scope>
    <source>
        <strain evidence="10">CGMCC 4.1648</strain>
    </source>
</reference>
<dbReference type="RefSeq" id="WP_345693294.1">
    <property type="nucleotide sequence ID" value="NZ_BAABIT010000001.1"/>
</dbReference>
<keyword evidence="4 6" id="KW-0472">Membrane</keyword>
<comment type="caution">
    <text evidence="9">The sequence shown here is derived from an EMBL/GenBank/DDBJ whole genome shotgun (WGS) entry which is preliminary data.</text>
</comment>
<dbReference type="InterPro" id="IPR003439">
    <property type="entry name" value="ABC_transporter-like_ATP-bd"/>
</dbReference>
<evidence type="ECO:0000256" key="5">
    <source>
        <dbReference type="SAM" id="MobiDB-lite"/>
    </source>
</evidence>
<dbReference type="Gene3D" id="1.20.1560.10">
    <property type="entry name" value="ABC transporter type 1, transmembrane domain"/>
    <property type="match status" value="1"/>
</dbReference>
<proteinExistence type="predicted"/>
<dbReference type="PANTHER" id="PTHR43394">
    <property type="entry name" value="ATP-DEPENDENT PERMEASE MDL1, MITOCHONDRIAL"/>
    <property type="match status" value="1"/>
</dbReference>
<dbReference type="Gene3D" id="3.40.50.300">
    <property type="entry name" value="P-loop containing nucleotide triphosphate hydrolases"/>
    <property type="match status" value="1"/>
</dbReference>
<dbReference type="SUPFAM" id="SSF90123">
    <property type="entry name" value="ABC transporter transmembrane region"/>
    <property type="match status" value="1"/>
</dbReference>
<gene>
    <name evidence="9" type="ORF">ACFPM3_04050</name>
</gene>
<keyword evidence="3 6" id="KW-1133">Transmembrane helix</keyword>
<dbReference type="PROSITE" id="PS50893">
    <property type="entry name" value="ABC_TRANSPORTER_2"/>
    <property type="match status" value="1"/>
</dbReference>
<feature type="compositionally biased region" description="Gly residues" evidence="5">
    <location>
        <begin position="334"/>
        <end position="343"/>
    </location>
</feature>
<dbReference type="Pfam" id="PF00005">
    <property type="entry name" value="ABC_tran"/>
    <property type="match status" value="1"/>
</dbReference>
<dbReference type="EMBL" id="JBHSJD010000002">
    <property type="protein sequence ID" value="MFC5021325.1"/>
    <property type="molecule type" value="Genomic_DNA"/>
</dbReference>
<evidence type="ECO:0000256" key="1">
    <source>
        <dbReference type="ARBA" id="ARBA00004651"/>
    </source>
</evidence>
<organism evidence="9 10">
    <name type="scientific">Streptomyces coeruleoprunus</name>
    <dbReference type="NCBI Taxonomy" id="285563"/>
    <lineage>
        <taxon>Bacteria</taxon>
        <taxon>Bacillati</taxon>
        <taxon>Actinomycetota</taxon>
        <taxon>Actinomycetes</taxon>
        <taxon>Kitasatosporales</taxon>
        <taxon>Streptomycetaceae</taxon>
        <taxon>Streptomyces</taxon>
    </lineage>
</organism>
<evidence type="ECO:0000256" key="3">
    <source>
        <dbReference type="ARBA" id="ARBA00022989"/>
    </source>
</evidence>
<feature type="domain" description="ABC transmembrane type-1" evidence="8">
    <location>
        <begin position="33"/>
        <end position="314"/>
    </location>
</feature>
<feature type="region of interest" description="Disordered" evidence="5">
    <location>
        <begin position="332"/>
        <end position="363"/>
    </location>
</feature>
<evidence type="ECO:0000313" key="9">
    <source>
        <dbReference type="EMBL" id="MFC5021325.1"/>
    </source>
</evidence>
<sequence>MRPLPDPEPGTPDVRSPLRYLVWLAGHTRAALFLGVVYGIACMLAQALVPLALGRAVDRGLVDRDTTALWTWAGAVLGLGVLQAVTSILRDRCSLTASLAASYRTVQLVTRHAGLLGSTLSRRVSAGEALSVGAVDATRIGRALEILAHGGGALVAVCVVAAVMLATSWQLGLVVLIGVPVMAWAVGAVIRPLHGRQERLRDEQAALTSRAVDVVGGLRVLRGLGGEDTAAARYRTDSERVRGSAVRAARLESLLGAIQELLPGLLMVLVVWLGARLVVGDRITVGQLVVFYTYAVFLTTPLRLLTVTADRFTRAFVAAGRVTRLLSLERDAGSEGGSAGTGTAGDAPARVHAGRPGTGAPSDLVDPVSGVRLRAGALTAVVCAEADVAGALADRLGGYAAPAARYAGIALDTLPPDEVRRRVLVDDHDAHLFSGTLRETLEPAQVARDRAGALAGALHSASADDIVAGLPAGLDEPFVQGGREFSGGQRQRLRLARALLADPEVLVLVEPTSAVDAHTEARIARRLARAREGRTTAVFTTSPALLNAADHVVHVVHGRLRAEGTHARLLADEAYRTVVLREGSA</sequence>
<dbReference type="SUPFAM" id="SSF52540">
    <property type="entry name" value="P-loop containing nucleoside triphosphate hydrolases"/>
    <property type="match status" value="1"/>
</dbReference>
<feature type="transmembrane region" description="Helical" evidence="6">
    <location>
        <begin position="171"/>
        <end position="190"/>
    </location>
</feature>
<name>A0ABV9XAV0_9ACTN</name>
<dbReference type="InterPro" id="IPR039421">
    <property type="entry name" value="Type_1_exporter"/>
</dbReference>